<keyword evidence="2" id="KW-1185">Reference proteome</keyword>
<evidence type="ECO:0000313" key="2">
    <source>
        <dbReference type="Proteomes" id="UP001497497"/>
    </source>
</evidence>
<dbReference type="AlphaFoldDB" id="A0AAV2HQV2"/>
<reference evidence="1 2" key="1">
    <citation type="submission" date="2024-04" db="EMBL/GenBank/DDBJ databases">
        <authorList>
            <consortium name="Genoscope - CEA"/>
            <person name="William W."/>
        </authorList>
    </citation>
    <scope>NUCLEOTIDE SEQUENCE [LARGE SCALE GENOMIC DNA]</scope>
</reference>
<dbReference type="EMBL" id="CAXITT010000231">
    <property type="protein sequence ID" value="CAL1536496.1"/>
    <property type="molecule type" value="Genomic_DNA"/>
</dbReference>
<gene>
    <name evidence="1" type="ORF">GSLYS_00010409001</name>
</gene>
<dbReference type="Proteomes" id="UP001497497">
    <property type="component" value="Unassembled WGS sequence"/>
</dbReference>
<feature type="non-terminal residue" evidence="1">
    <location>
        <position position="122"/>
    </location>
</feature>
<sequence length="122" mass="14127">MTFVLFLDHPETPPKLTTPYEEKMWMFKRNSRSRMKGSEAFGEIISIGAHQLGFLTTLGHVHLTGFTVQAVHQLVNKDEIYDYCGDFPSHKLWAWLHTGKSGKFEWGLKQRTHKALRNIVAR</sequence>
<proteinExistence type="predicted"/>
<organism evidence="1 2">
    <name type="scientific">Lymnaea stagnalis</name>
    <name type="common">Great pond snail</name>
    <name type="synonym">Helix stagnalis</name>
    <dbReference type="NCBI Taxonomy" id="6523"/>
    <lineage>
        <taxon>Eukaryota</taxon>
        <taxon>Metazoa</taxon>
        <taxon>Spiralia</taxon>
        <taxon>Lophotrochozoa</taxon>
        <taxon>Mollusca</taxon>
        <taxon>Gastropoda</taxon>
        <taxon>Heterobranchia</taxon>
        <taxon>Euthyneura</taxon>
        <taxon>Panpulmonata</taxon>
        <taxon>Hygrophila</taxon>
        <taxon>Lymnaeoidea</taxon>
        <taxon>Lymnaeidae</taxon>
        <taxon>Lymnaea</taxon>
    </lineage>
</organism>
<protein>
    <submittedName>
        <fullName evidence="1">Uncharacterized protein</fullName>
    </submittedName>
</protein>
<name>A0AAV2HQV2_LYMST</name>
<comment type="caution">
    <text evidence="1">The sequence shown here is derived from an EMBL/GenBank/DDBJ whole genome shotgun (WGS) entry which is preliminary data.</text>
</comment>
<evidence type="ECO:0000313" key="1">
    <source>
        <dbReference type="EMBL" id="CAL1536496.1"/>
    </source>
</evidence>
<accession>A0AAV2HQV2</accession>